<organism evidence="2 3">
    <name type="scientific">Capsella rubella</name>
    <dbReference type="NCBI Taxonomy" id="81985"/>
    <lineage>
        <taxon>Eukaryota</taxon>
        <taxon>Viridiplantae</taxon>
        <taxon>Streptophyta</taxon>
        <taxon>Embryophyta</taxon>
        <taxon>Tracheophyta</taxon>
        <taxon>Spermatophyta</taxon>
        <taxon>Magnoliopsida</taxon>
        <taxon>eudicotyledons</taxon>
        <taxon>Gunneridae</taxon>
        <taxon>Pentapetalae</taxon>
        <taxon>rosids</taxon>
        <taxon>malvids</taxon>
        <taxon>Brassicales</taxon>
        <taxon>Brassicaceae</taxon>
        <taxon>Camelineae</taxon>
        <taxon>Capsella</taxon>
    </lineage>
</organism>
<feature type="compositionally biased region" description="Polar residues" evidence="1">
    <location>
        <begin position="155"/>
        <end position="173"/>
    </location>
</feature>
<dbReference type="SUPFAM" id="SSF46565">
    <property type="entry name" value="Chaperone J-domain"/>
    <property type="match status" value="1"/>
</dbReference>
<evidence type="ECO:0000313" key="3">
    <source>
        <dbReference type="Proteomes" id="UP000029121"/>
    </source>
</evidence>
<feature type="compositionally biased region" description="Polar residues" evidence="1">
    <location>
        <begin position="98"/>
        <end position="107"/>
    </location>
</feature>
<dbReference type="InterPro" id="IPR036869">
    <property type="entry name" value="J_dom_sf"/>
</dbReference>
<dbReference type="EMBL" id="KB870811">
    <property type="protein sequence ID" value="EOA19127.1"/>
    <property type="molecule type" value="Genomic_DNA"/>
</dbReference>
<dbReference type="PANTHER" id="PTHR44137">
    <property type="entry name" value="BNAC03G44070D PROTEIN"/>
    <property type="match status" value="1"/>
</dbReference>
<dbReference type="AlphaFoldDB" id="R0FAS7"/>
<evidence type="ECO:0000313" key="2">
    <source>
        <dbReference type="EMBL" id="EOA19127.1"/>
    </source>
</evidence>
<proteinExistence type="predicted"/>
<feature type="non-terminal residue" evidence="2">
    <location>
        <position position="223"/>
    </location>
</feature>
<name>R0FAS7_9BRAS</name>
<keyword evidence="3" id="KW-1185">Reference proteome</keyword>
<feature type="non-terminal residue" evidence="2">
    <location>
        <position position="1"/>
    </location>
</feature>
<sequence length="223" mass="25593">NDYDGAKSFVNKAQRLYPNLDGLKQVSMMINVYKSASNGGGDQEADWYKILNVDPLADDEANKFDGAFKLVLDAWCLLSDKVKRASYDQRRKPKEFKTQMQKPSKQQQDGKEYGESSFYRESTSVWPKCRRCKTQFETPKAAPPPKKRTKKASHHQQQQQWTSVGQNKVPNESTQKDTSSERSSVTFTWKCSSVSMIKTSNQTSKRRLEEYVTAEKIPKKART</sequence>
<accession>R0FAS7</accession>
<feature type="region of interest" description="Disordered" evidence="1">
    <location>
        <begin position="136"/>
        <end position="186"/>
    </location>
</feature>
<protein>
    <recommendedName>
        <fullName evidence="4">J domain-containing protein</fullName>
    </recommendedName>
</protein>
<evidence type="ECO:0000256" key="1">
    <source>
        <dbReference type="SAM" id="MobiDB-lite"/>
    </source>
</evidence>
<gene>
    <name evidence="2" type="ORF">CARUB_v10007796mg</name>
</gene>
<feature type="compositionally biased region" description="Basic residues" evidence="1">
    <location>
        <begin position="145"/>
        <end position="154"/>
    </location>
</feature>
<dbReference type="STRING" id="81985.R0FAS7"/>
<feature type="region of interest" description="Disordered" evidence="1">
    <location>
        <begin position="87"/>
        <end position="118"/>
    </location>
</feature>
<dbReference type="PANTHER" id="PTHR44137:SF32">
    <property type="entry name" value="DNAJ HEAT SHOCK AMINO-TERMINAL DOMAIN PROTEIN"/>
    <property type="match status" value="1"/>
</dbReference>
<evidence type="ECO:0008006" key="4">
    <source>
        <dbReference type="Google" id="ProtNLM"/>
    </source>
</evidence>
<dbReference type="Proteomes" id="UP000029121">
    <property type="component" value="Unassembled WGS sequence"/>
</dbReference>
<reference evidence="3" key="1">
    <citation type="journal article" date="2013" name="Nat. Genet.">
        <title>The Capsella rubella genome and the genomic consequences of rapid mating system evolution.</title>
        <authorList>
            <person name="Slotte T."/>
            <person name="Hazzouri K.M."/>
            <person name="Agren J.A."/>
            <person name="Koenig D."/>
            <person name="Maumus F."/>
            <person name="Guo Y.L."/>
            <person name="Steige K."/>
            <person name="Platts A.E."/>
            <person name="Escobar J.S."/>
            <person name="Newman L.K."/>
            <person name="Wang W."/>
            <person name="Mandakova T."/>
            <person name="Vello E."/>
            <person name="Smith L.M."/>
            <person name="Henz S.R."/>
            <person name="Steffen J."/>
            <person name="Takuno S."/>
            <person name="Brandvain Y."/>
            <person name="Coop G."/>
            <person name="Andolfatto P."/>
            <person name="Hu T.T."/>
            <person name="Blanchette M."/>
            <person name="Clark R.M."/>
            <person name="Quesneville H."/>
            <person name="Nordborg M."/>
            <person name="Gaut B.S."/>
            <person name="Lysak M.A."/>
            <person name="Jenkins J."/>
            <person name="Grimwood J."/>
            <person name="Chapman J."/>
            <person name="Prochnik S."/>
            <person name="Shu S."/>
            <person name="Rokhsar D."/>
            <person name="Schmutz J."/>
            <person name="Weigel D."/>
            <person name="Wright S.I."/>
        </authorList>
    </citation>
    <scope>NUCLEOTIDE SEQUENCE [LARGE SCALE GENOMIC DNA]</scope>
    <source>
        <strain evidence="3">cv. Monte Gargano</strain>
    </source>
</reference>